<dbReference type="Gene3D" id="2.40.50.140">
    <property type="entry name" value="Nucleic acid-binding proteins"/>
    <property type="match status" value="1"/>
</dbReference>
<reference evidence="2 3" key="1">
    <citation type="submission" date="2024-08" db="EMBL/GenBank/DDBJ databases">
        <authorList>
            <person name="Ishaq N."/>
        </authorList>
    </citation>
    <scope>NUCLEOTIDE SEQUENCE [LARGE SCALE GENOMIC DNA]</scope>
    <source>
        <strain evidence="2 3">DSM 18651</strain>
    </source>
</reference>
<proteinExistence type="predicted"/>
<evidence type="ECO:0000256" key="1">
    <source>
        <dbReference type="SAM" id="MobiDB-lite"/>
    </source>
</evidence>
<dbReference type="InterPro" id="IPR012340">
    <property type="entry name" value="NA-bd_OB-fold"/>
</dbReference>
<name>A0ABV4P237_9GAMM</name>
<accession>A0ABV4P237</accession>
<evidence type="ECO:0000313" key="3">
    <source>
        <dbReference type="Proteomes" id="UP001569428"/>
    </source>
</evidence>
<feature type="region of interest" description="Disordered" evidence="1">
    <location>
        <begin position="200"/>
        <end position="231"/>
    </location>
</feature>
<evidence type="ECO:0008006" key="4">
    <source>
        <dbReference type="Google" id="ProtNLM"/>
    </source>
</evidence>
<comment type="caution">
    <text evidence="2">The sequence shown here is derived from an EMBL/GenBank/DDBJ whole genome shotgun (WGS) entry which is preliminary data.</text>
</comment>
<keyword evidence="3" id="KW-1185">Reference proteome</keyword>
<protein>
    <recommendedName>
        <fullName evidence="4">Single-stranded DNA-binding protein</fullName>
    </recommendedName>
</protein>
<dbReference type="RefSeq" id="WP_371839847.1">
    <property type="nucleotide sequence ID" value="NZ_JBGMEK010000035.1"/>
</dbReference>
<organism evidence="2 3">
    <name type="scientific">Microbulbifer epialgicus</name>
    <dbReference type="NCBI Taxonomy" id="393907"/>
    <lineage>
        <taxon>Bacteria</taxon>
        <taxon>Pseudomonadati</taxon>
        <taxon>Pseudomonadota</taxon>
        <taxon>Gammaproteobacteria</taxon>
        <taxon>Cellvibrionales</taxon>
        <taxon>Microbulbiferaceae</taxon>
        <taxon>Microbulbifer</taxon>
    </lineage>
</organism>
<dbReference type="EMBL" id="JBGMEK010000035">
    <property type="protein sequence ID" value="MFA0812211.1"/>
    <property type="molecule type" value="Genomic_DNA"/>
</dbReference>
<gene>
    <name evidence="2" type="ORF">ACCI49_14955</name>
</gene>
<evidence type="ECO:0000313" key="2">
    <source>
        <dbReference type="EMBL" id="MFA0812211.1"/>
    </source>
</evidence>
<dbReference type="SUPFAM" id="SSF50249">
    <property type="entry name" value="Nucleic acid-binding proteins"/>
    <property type="match status" value="1"/>
</dbReference>
<dbReference type="Proteomes" id="UP001569428">
    <property type="component" value="Unassembled WGS sequence"/>
</dbReference>
<sequence>MAKTILTPVTAAKFPHLVTPNDHFNKENPTYETKQVFDMENDEHVAWLERFREQGAKLVEDFRAEIVKKGGKLAAQAKKAEVILPIEEDYDVEGEGEEQTYTPNGNFVLKMKQYSLYKDKKTGEMKKRSLPLIDTAKNPVKTGDFYTGSKLVVAFRPNVSMVQGKLYLTCYIEAVQIHELATGHSALDAFGVFEDGFKGAASSDESTPDSDGYDAGGDSSGSDEGAPNFNF</sequence>